<feature type="compositionally biased region" description="Low complexity" evidence="1">
    <location>
        <begin position="96"/>
        <end position="111"/>
    </location>
</feature>
<dbReference type="AlphaFoldDB" id="A0A7G6RKW5"/>
<feature type="region of interest" description="Disordered" evidence="1">
    <location>
        <begin position="250"/>
        <end position="280"/>
    </location>
</feature>
<evidence type="ECO:0000256" key="1">
    <source>
        <dbReference type="SAM" id="MobiDB-lite"/>
    </source>
</evidence>
<feature type="compositionally biased region" description="Basic and acidic residues" evidence="1">
    <location>
        <begin position="197"/>
        <end position="228"/>
    </location>
</feature>
<feature type="compositionally biased region" description="Pro residues" evidence="1">
    <location>
        <begin position="142"/>
        <end position="153"/>
    </location>
</feature>
<dbReference type="SUPFAM" id="SSF74653">
    <property type="entry name" value="TolA/TonB C-terminal domain"/>
    <property type="match status" value="1"/>
</dbReference>
<feature type="region of interest" description="Disordered" evidence="1">
    <location>
        <begin position="48"/>
        <end position="238"/>
    </location>
</feature>
<dbReference type="Gene3D" id="3.30.1150.10">
    <property type="match status" value="1"/>
</dbReference>
<feature type="compositionally biased region" description="Basic and acidic residues" evidence="1">
    <location>
        <begin position="53"/>
        <end position="62"/>
    </location>
</feature>
<accession>A0A7G6RKW5</accession>
<organism evidence="2 3">
    <name type="scientific">Rhizobium leguminosarum bv. viciae</name>
    <dbReference type="NCBI Taxonomy" id="387"/>
    <lineage>
        <taxon>Bacteria</taxon>
        <taxon>Pseudomonadati</taxon>
        <taxon>Pseudomonadota</taxon>
        <taxon>Alphaproteobacteria</taxon>
        <taxon>Hyphomicrobiales</taxon>
        <taxon>Rhizobiaceae</taxon>
        <taxon>Rhizobium/Agrobacterium group</taxon>
        <taxon>Rhizobium</taxon>
    </lineage>
</organism>
<proteinExistence type="predicted"/>
<protein>
    <submittedName>
        <fullName evidence="2">Uncharacterized protein</fullName>
    </submittedName>
</protein>
<feature type="compositionally biased region" description="Basic and acidic residues" evidence="1">
    <location>
        <begin position="154"/>
        <end position="174"/>
    </location>
</feature>
<name>A0A7G6RKW5_RHILV</name>
<reference evidence="3" key="1">
    <citation type="journal article" date="2020" name="Mol. Plant Microbe">
        <title>Rhizobial microsymbionts of the narrowly endemic Oxytropis species growing in Kamchatka are characterized by significant genetic diversity and possess a set of genes that are associated with T3SS and T6SS secretion systems and can affect the development of symbiosis.</title>
        <authorList>
            <person name="Safronova V."/>
            <person name="Guro P."/>
            <person name="Sazanova A."/>
            <person name="Kuznetsova I."/>
            <person name="Belimov A."/>
            <person name="Yakubov V."/>
            <person name="Chirak E."/>
            <person name="Afonin A."/>
            <person name="Gogolev Y."/>
            <person name="Andronov E."/>
            <person name="Tikhonovich I."/>
        </authorList>
    </citation>
    <scope>NUCLEOTIDE SEQUENCE [LARGE SCALE GENOMIC DNA]</scope>
    <source>
        <strain evidence="3">RCAM0610</strain>
    </source>
</reference>
<evidence type="ECO:0000313" key="3">
    <source>
        <dbReference type="Proteomes" id="UP000515518"/>
    </source>
</evidence>
<gene>
    <name evidence="2" type="ORF">HB770_20075</name>
</gene>
<dbReference type="EMBL" id="CP050549">
    <property type="protein sequence ID" value="QND42897.1"/>
    <property type="molecule type" value="Genomic_DNA"/>
</dbReference>
<sequence length="382" mass="40887">MKASVITSAVLHGLVLTWAMVSLSAPESFKVEDFEAMPVDLVPVESITQMQQGDKKAPKKETSAPVPTTRPPIAQPAENAGDDNNVDLKTPPVPNAKPSNSEAAAANSSEKPMPKTDPVPNDVKDIVKEETEVEQPKQVASIPPPKPVEVTPPKPEEKPPEEQAKPEEPPKPDAEALPDNVPTPVAKPQVKPPEPQKPAEKPPEKTPDQPKTAEKPTDKKKADQKQEMAKSASSMKSDFNADEVAALLNKTDPSAAGAKRSTQEASLGAKKSNSGSKLSQSEEDALKGLIEGNWLITPGMEGLSGMVITVHFKLDKDGNIIGQPEIESSGGSSTDSTRRALESGAYRAVMKSAPSFRTNLPMDKYDVWNEVVLNFHPSDMGI</sequence>
<dbReference type="Proteomes" id="UP000515518">
    <property type="component" value="Chromosome"/>
</dbReference>
<evidence type="ECO:0000313" key="2">
    <source>
        <dbReference type="EMBL" id="QND42897.1"/>
    </source>
</evidence>